<dbReference type="InterPro" id="IPR052524">
    <property type="entry name" value="MFS_Cyanate_Porter"/>
</dbReference>
<evidence type="ECO:0000256" key="5">
    <source>
        <dbReference type="SAM" id="MobiDB-lite"/>
    </source>
</evidence>
<dbReference type="PANTHER" id="PTHR23523:SF2">
    <property type="entry name" value="2-NITROIMIDAZOLE TRANSPORTER"/>
    <property type="match status" value="1"/>
</dbReference>
<organism evidence="8 9">
    <name type="scientific">Blastococcus aurantiacus</name>
    <dbReference type="NCBI Taxonomy" id="1550231"/>
    <lineage>
        <taxon>Bacteria</taxon>
        <taxon>Bacillati</taxon>
        <taxon>Actinomycetota</taxon>
        <taxon>Actinomycetes</taxon>
        <taxon>Geodermatophilales</taxon>
        <taxon>Geodermatophilaceae</taxon>
        <taxon>Blastococcus</taxon>
    </lineage>
</organism>
<dbReference type="Proteomes" id="UP000199406">
    <property type="component" value="Unassembled WGS sequence"/>
</dbReference>
<protein>
    <submittedName>
        <fullName evidence="8">MFS transporter, CP family, cyanate transporter</fullName>
    </submittedName>
</protein>
<dbReference type="PANTHER" id="PTHR23523">
    <property type="match status" value="1"/>
</dbReference>
<dbReference type="SUPFAM" id="SSF103473">
    <property type="entry name" value="MFS general substrate transporter"/>
    <property type="match status" value="1"/>
</dbReference>
<feature type="transmembrane region" description="Helical" evidence="6">
    <location>
        <begin position="99"/>
        <end position="120"/>
    </location>
</feature>
<feature type="region of interest" description="Disordered" evidence="5">
    <location>
        <begin position="1"/>
        <end position="22"/>
    </location>
</feature>
<comment type="subcellular location">
    <subcellularLocation>
        <location evidence="1">Cell membrane</location>
        <topology evidence="1">Multi-pass membrane protein</topology>
    </subcellularLocation>
</comment>
<dbReference type="GO" id="GO:0022857">
    <property type="term" value="F:transmembrane transporter activity"/>
    <property type="evidence" value="ECO:0007669"/>
    <property type="project" value="InterPro"/>
</dbReference>
<feature type="transmembrane region" description="Helical" evidence="6">
    <location>
        <begin position="270"/>
        <end position="290"/>
    </location>
</feature>
<proteinExistence type="predicted"/>
<evidence type="ECO:0000256" key="2">
    <source>
        <dbReference type="ARBA" id="ARBA00022692"/>
    </source>
</evidence>
<dbReference type="OrthoDB" id="5317164at2"/>
<dbReference type="InterPro" id="IPR036259">
    <property type="entry name" value="MFS_trans_sf"/>
</dbReference>
<evidence type="ECO:0000256" key="1">
    <source>
        <dbReference type="ARBA" id="ARBA00004651"/>
    </source>
</evidence>
<feature type="transmembrane region" description="Helical" evidence="6">
    <location>
        <begin position="302"/>
        <end position="321"/>
    </location>
</feature>
<gene>
    <name evidence="8" type="ORF">SAMN05660662_2977</name>
</gene>
<feature type="transmembrane region" description="Helical" evidence="6">
    <location>
        <begin position="389"/>
        <end position="412"/>
    </location>
</feature>
<dbReference type="AlphaFoldDB" id="A0A1G7MXK8"/>
<evidence type="ECO:0000256" key="6">
    <source>
        <dbReference type="SAM" id="Phobius"/>
    </source>
</evidence>
<feature type="transmembrane region" description="Helical" evidence="6">
    <location>
        <begin position="235"/>
        <end position="258"/>
    </location>
</feature>
<feature type="transmembrane region" description="Helical" evidence="6">
    <location>
        <begin position="126"/>
        <end position="144"/>
    </location>
</feature>
<dbReference type="STRING" id="1550231.SAMN05660662_2977"/>
<dbReference type="InterPro" id="IPR011701">
    <property type="entry name" value="MFS"/>
</dbReference>
<evidence type="ECO:0000313" key="8">
    <source>
        <dbReference type="EMBL" id="SDF66417.1"/>
    </source>
</evidence>
<feature type="transmembrane region" description="Helical" evidence="6">
    <location>
        <begin position="361"/>
        <end position="383"/>
    </location>
</feature>
<feature type="domain" description="Major facilitator superfamily (MFS) profile" evidence="7">
    <location>
        <begin position="235"/>
        <end position="421"/>
    </location>
</feature>
<keyword evidence="9" id="KW-1185">Reference proteome</keyword>
<feature type="transmembrane region" description="Helical" evidence="6">
    <location>
        <begin position="156"/>
        <end position="178"/>
    </location>
</feature>
<feature type="transmembrane region" description="Helical" evidence="6">
    <location>
        <begin position="190"/>
        <end position="209"/>
    </location>
</feature>
<name>A0A1G7MXK8_9ACTN</name>
<feature type="transmembrane region" description="Helical" evidence="6">
    <location>
        <begin position="73"/>
        <end position="92"/>
    </location>
</feature>
<reference evidence="9" key="1">
    <citation type="submission" date="2016-10" db="EMBL/GenBank/DDBJ databases">
        <authorList>
            <person name="Varghese N."/>
            <person name="Submissions S."/>
        </authorList>
    </citation>
    <scope>NUCLEOTIDE SEQUENCE [LARGE SCALE GENOMIC DNA]</scope>
    <source>
        <strain evidence="9">DSM 44268</strain>
    </source>
</reference>
<evidence type="ECO:0000313" key="9">
    <source>
        <dbReference type="Proteomes" id="UP000199406"/>
    </source>
</evidence>
<evidence type="ECO:0000259" key="7">
    <source>
        <dbReference type="PROSITE" id="PS50850"/>
    </source>
</evidence>
<accession>A0A1G7MXK8</accession>
<dbReference type="InterPro" id="IPR020846">
    <property type="entry name" value="MFS_dom"/>
</dbReference>
<dbReference type="GO" id="GO:0005886">
    <property type="term" value="C:plasma membrane"/>
    <property type="evidence" value="ECO:0007669"/>
    <property type="project" value="UniProtKB-SubCell"/>
</dbReference>
<dbReference type="PROSITE" id="PS50850">
    <property type="entry name" value="MFS"/>
    <property type="match status" value="1"/>
</dbReference>
<dbReference type="EMBL" id="FNBT01000005">
    <property type="protein sequence ID" value="SDF66417.1"/>
    <property type="molecule type" value="Genomic_DNA"/>
</dbReference>
<dbReference type="Pfam" id="PF07690">
    <property type="entry name" value="MFS_1"/>
    <property type="match status" value="1"/>
</dbReference>
<keyword evidence="3 6" id="KW-1133">Transmembrane helix</keyword>
<keyword evidence="2 6" id="KW-0812">Transmembrane</keyword>
<feature type="transmembrane region" description="Helical" evidence="6">
    <location>
        <begin position="327"/>
        <end position="349"/>
    </location>
</feature>
<keyword evidence="4 6" id="KW-0472">Membrane</keyword>
<evidence type="ECO:0000256" key="3">
    <source>
        <dbReference type="ARBA" id="ARBA00022989"/>
    </source>
</evidence>
<sequence length="421" mass="41536">MGVSPCAVRPDGGHVSQGAPGDAGTERGAARWWWVIAPAAVLVLVALCLRAPFAAVGPLLGQLGDELDLSTGALAVVTALPLVCFGLVSPFAPALAARFGVHGAVLVGVALIAVGVLLRVAGAPGLFAGTVLLSGGIAVGNVLLPAVARAEYGARAAVVLGLITAAMSGSAAVGAGLARPMSAAAGGASAGLLLWGVLVLAALVAMVVLTRARRGAPRPDDAPSGARTAILRDRVALAVTLYFGFQSLSFYAMLTWLADVLEAESGVSSVAAGGLLAVATGLAVPLALVVPGLAGRRPGQQGWVLLGALPAIAAIVGLLVAPEAAPLLWATLYGIGSGIAFPLSMMLIVARSRDVAQTGRLSATAQSVGYLLAATGPLGVGLLHDATGAWGPGLGLMLAAVVLQLVVGLAAARPRLVSPDS</sequence>
<dbReference type="Gene3D" id="1.20.1250.20">
    <property type="entry name" value="MFS general substrate transporter like domains"/>
    <property type="match status" value="1"/>
</dbReference>
<evidence type="ECO:0000256" key="4">
    <source>
        <dbReference type="ARBA" id="ARBA00023136"/>
    </source>
</evidence>
<feature type="transmembrane region" description="Helical" evidence="6">
    <location>
        <begin position="32"/>
        <end position="53"/>
    </location>
</feature>